<sequence>MFSTTNLVRYLLLLACIGVTVVIFNYFSGTIAVFTAAAIVAALLNVPVKWLSRYLPRGWSIAAVAFGALILLIGFVTGLGLQVLNQGQGLLLDLQGTLKQQDLTPLHQYLKTYGFDRITTLLQEGLLTGLGLLQTVFSGLFTGVFGAVISLYMLLDGEKLWKGFLRLIPEPHRDRFAVIFLQSVLGFIRGQLLLMVFLTVSTAVIFPLLGVKYSLILAVIVGVLDAIPGIGATLGIVLISLMVFASQGGDIGLRALIASVLLGQIQDNIVRPKVMGQAMELNPVLLFLALFIGQRVAGLLGVFLSIPLAGMLALWFHSERQRRESSLPSPAGVDGTGDHGRSTAER</sequence>
<feature type="transmembrane region" description="Helical" evidence="7">
    <location>
        <begin position="30"/>
        <end position="48"/>
    </location>
</feature>
<accession>A0ABU5RY23</accession>
<evidence type="ECO:0000256" key="1">
    <source>
        <dbReference type="ARBA" id="ARBA00004141"/>
    </source>
</evidence>
<dbReference type="PANTHER" id="PTHR21716:SF66">
    <property type="entry name" value="TRANSPORT PROTEIN SLL0063-RELATED"/>
    <property type="match status" value="1"/>
</dbReference>
<keyword evidence="5 7" id="KW-0472">Membrane</keyword>
<dbReference type="RefSeq" id="WP_323306627.1">
    <property type="nucleotide sequence ID" value="NZ_JAYGHX010000015.1"/>
</dbReference>
<evidence type="ECO:0000256" key="6">
    <source>
        <dbReference type="SAM" id="MobiDB-lite"/>
    </source>
</evidence>
<feature type="transmembrane region" description="Helical" evidence="7">
    <location>
        <begin position="286"/>
        <end position="316"/>
    </location>
</feature>
<evidence type="ECO:0000256" key="4">
    <source>
        <dbReference type="ARBA" id="ARBA00022989"/>
    </source>
</evidence>
<reference evidence="8 9" key="1">
    <citation type="submission" date="2023-12" db="EMBL/GenBank/DDBJ databases">
        <title>Baltic Sea Cyanobacteria.</title>
        <authorList>
            <person name="Delbaje E."/>
            <person name="Fewer D.P."/>
            <person name="Shishido T.K."/>
        </authorList>
    </citation>
    <scope>NUCLEOTIDE SEQUENCE [LARGE SCALE GENOMIC DNA]</scope>
    <source>
        <strain evidence="8 9">UHCC 0139</strain>
    </source>
</reference>
<feature type="transmembrane region" description="Helical" evidence="7">
    <location>
        <begin position="176"/>
        <end position="209"/>
    </location>
</feature>
<proteinExistence type="inferred from homology"/>
<dbReference type="Pfam" id="PF01594">
    <property type="entry name" value="AI-2E_transport"/>
    <property type="match status" value="1"/>
</dbReference>
<evidence type="ECO:0000256" key="7">
    <source>
        <dbReference type="SAM" id="Phobius"/>
    </source>
</evidence>
<gene>
    <name evidence="8" type="ORF">VB738_15660</name>
</gene>
<dbReference type="PANTHER" id="PTHR21716">
    <property type="entry name" value="TRANSMEMBRANE PROTEIN"/>
    <property type="match status" value="1"/>
</dbReference>
<feature type="region of interest" description="Disordered" evidence="6">
    <location>
        <begin position="325"/>
        <end position="346"/>
    </location>
</feature>
<feature type="transmembrane region" description="Helical" evidence="7">
    <location>
        <begin position="7"/>
        <end position="24"/>
    </location>
</feature>
<comment type="similarity">
    <text evidence="2">Belongs to the autoinducer-2 exporter (AI-2E) (TC 2.A.86) family.</text>
</comment>
<dbReference type="Proteomes" id="UP001304461">
    <property type="component" value="Unassembled WGS sequence"/>
</dbReference>
<evidence type="ECO:0000256" key="2">
    <source>
        <dbReference type="ARBA" id="ARBA00009773"/>
    </source>
</evidence>
<evidence type="ECO:0000313" key="9">
    <source>
        <dbReference type="Proteomes" id="UP001304461"/>
    </source>
</evidence>
<evidence type="ECO:0000256" key="3">
    <source>
        <dbReference type="ARBA" id="ARBA00022692"/>
    </source>
</evidence>
<keyword evidence="4 7" id="KW-1133">Transmembrane helix</keyword>
<comment type="subcellular location">
    <subcellularLocation>
        <location evidence="1">Membrane</location>
        <topology evidence="1">Multi-pass membrane protein</topology>
    </subcellularLocation>
</comment>
<dbReference type="EMBL" id="JAYGHX010000015">
    <property type="protein sequence ID" value="MEA5392699.1"/>
    <property type="molecule type" value="Genomic_DNA"/>
</dbReference>
<comment type="caution">
    <text evidence="8">The sequence shown here is derived from an EMBL/GenBank/DDBJ whole genome shotgun (WGS) entry which is preliminary data.</text>
</comment>
<keyword evidence="3 7" id="KW-0812">Transmembrane</keyword>
<evidence type="ECO:0000256" key="5">
    <source>
        <dbReference type="ARBA" id="ARBA00023136"/>
    </source>
</evidence>
<feature type="transmembrane region" description="Helical" evidence="7">
    <location>
        <begin position="132"/>
        <end position="155"/>
    </location>
</feature>
<feature type="transmembrane region" description="Helical" evidence="7">
    <location>
        <begin position="215"/>
        <end position="244"/>
    </location>
</feature>
<evidence type="ECO:0000313" key="8">
    <source>
        <dbReference type="EMBL" id="MEA5392699.1"/>
    </source>
</evidence>
<organism evidence="8 9">
    <name type="scientific">Cyanobium gracile UHCC 0139</name>
    <dbReference type="NCBI Taxonomy" id="3110308"/>
    <lineage>
        <taxon>Bacteria</taxon>
        <taxon>Bacillati</taxon>
        <taxon>Cyanobacteriota</taxon>
        <taxon>Cyanophyceae</taxon>
        <taxon>Synechococcales</taxon>
        <taxon>Prochlorococcaceae</taxon>
        <taxon>Cyanobium</taxon>
    </lineage>
</organism>
<feature type="transmembrane region" description="Helical" evidence="7">
    <location>
        <begin position="60"/>
        <end position="84"/>
    </location>
</feature>
<feature type="compositionally biased region" description="Basic and acidic residues" evidence="6">
    <location>
        <begin position="336"/>
        <end position="346"/>
    </location>
</feature>
<protein>
    <submittedName>
        <fullName evidence="8">AI-2E family transporter</fullName>
    </submittedName>
</protein>
<dbReference type="InterPro" id="IPR002549">
    <property type="entry name" value="AI-2E-like"/>
</dbReference>
<keyword evidence="9" id="KW-1185">Reference proteome</keyword>
<name>A0ABU5RY23_9CYAN</name>